<dbReference type="RefSeq" id="WP_145233524.1">
    <property type="nucleotide sequence ID" value="NZ_CP036273.1"/>
</dbReference>
<dbReference type="InterPro" id="IPR036866">
    <property type="entry name" value="RibonucZ/Hydroxyglut_hydro"/>
</dbReference>
<organism evidence="2 3">
    <name type="scientific">Urbifossiella limnaea</name>
    <dbReference type="NCBI Taxonomy" id="2528023"/>
    <lineage>
        <taxon>Bacteria</taxon>
        <taxon>Pseudomonadati</taxon>
        <taxon>Planctomycetota</taxon>
        <taxon>Planctomycetia</taxon>
        <taxon>Gemmatales</taxon>
        <taxon>Gemmataceae</taxon>
        <taxon>Urbifossiella</taxon>
    </lineage>
</organism>
<feature type="chain" id="PRO_5022230662" evidence="1">
    <location>
        <begin position="20"/>
        <end position="259"/>
    </location>
</feature>
<dbReference type="Pfam" id="PF13483">
    <property type="entry name" value="Lactamase_B_3"/>
    <property type="match status" value="1"/>
</dbReference>
<evidence type="ECO:0000313" key="3">
    <source>
        <dbReference type="Proteomes" id="UP000319576"/>
    </source>
</evidence>
<evidence type="ECO:0000256" key="1">
    <source>
        <dbReference type="SAM" id="SignalP"/>
    </source>
</evidence>
<feature type="signal peptide" evidence="1">
    <location>
        <begin position="1"/>
        <end position="19"/>
    </location>
</feature>
<evidence type="ECO:0000313" key="2">
    <source>
        <dbReference type="EMBL" id="QDU18326.1"/>
    </source>
</evidence>
<dbReference type="EMBL" id="CP036273">
    <property type="protein sequence ID" value="QDU18326.1"/>
    <property type="molecule type" value="Genomic_DNA"/>
</dbReference>
<dbReference type="KEGG" id="uli:ETAA1_02110"/>
<dbReference type="SUPFAM" id="SSF56281">
    <property type="entry name" value="Metallo-hydrolase/oxidoreductase"/>
    <property type="match status" value="1"/>
</dbReference>
<dbReference type="Gene3D" id="3.60.15.10">
    <property type="entry name" value="Ribonuclease Z/Hydroxyacylglutathione hydrolase-like"/>
    <property type="match status" value="1"/>
</dbReference>
<dbReference type="GO" id="GO:0016787">
    <property type="term" value="F:hydrolase activity"/>
    <property type="evidence" value="ECO:0007669"/>
    <property type="project" value="UniProtKB-KW"/>
</dbReference>
<keyword evidence="2" id="KW-0378">Hydrolase</keyword>
<sequence length="259" mass="28024" precursor="true">MPRPVALLALLALLPAAAAQEPAAVTLRWYGQSFFQLETSGKQLVVFDPHAIPAFGTPRVNADVCLVSHPHNDHAQPEVLGEKGRVFLGVTTSPDGKKTDWARVDEKVKGTRVRTVATYHDTTTGMTRGKNAAWVVEADGLVFCHLGDLGHELSPDQAKAIGPVDVLMVPVGGIYTINGEQAKKVVDQLRPKRFVVPMHYGVPGFDDLAGPEEFLGEFKTVRRTTDTNELVIPVDAKAPEAPTVVLLGWKKAEAAPKKK</sequence>
<dbReference type="AlphaFoldDB" id="A0A517XLI2"/>
<keyword evidence="3" id="KW-1185">Reference proteome</keyword>
<gene>
    <name evidence="2" type="ORF">ETAA1_02110</name>
</gene>
<keyword evidence="1" id="KW-0732">Signal</keyword>
<dbReference type="OrthoDB" id="268753at2"/>
<accession>A0A517XLI2</accession>
<protein>
    <submittedName>
        <fullName evidence="2">Metal-dependent hydrolase</fullName>
    </submittedName>
</protein>
<proteinExistence type="predicted"/>
<reference evidence="2 3" key="1">
    <citation type="submission" date="2019-02" db="EMBL/GenBank/DDBJ databases">
        <title>Deep-cultivation of Planctomycetes and their phenomic and genomic characterization uncovers novel biology.</title>
        <authorList>
            <person name="Wiegand S."/>
            <person name="Jogler M."/>
            <person name="Boedeker C."/>
            <person name="Pinto D."/>
            <person name="Vollmers J."/>
            <person name="Rivas-Marin E."/>
            <person name="Kohn T."/>
            <person name="Peeters S.H."/>
            <person name="Heuer A."/>
            <person name="Rast P."/>
            <person name="Oberbeckmann S."/>
            <person name="Bunk B."/>
            <person name="Jeske O."/>
            <person name="Meyerdierks A."/>
            <person name="Storesund J.E."/>
            <person name="Kallscheuer N."/>
            <person name="Luecker S."/>
            <person name="Lage O.M."/>
            <person name="Pohl T."/>
            <person name="Merkel B.J."/>
            <person name="Hornburger P."/>
            <person name="Mueller R.-W."/>
            <person name="Bruemmer F."/>
            <person name="Labrenz M."/>
            <person name="Spormann A.M."/>
            <person name="Op den Camp H."/>
            <person name="Overmann J."/>
            <person name="Amann R."/>
            <person name="Jetten M.S.M."/>
            <person name="Mascher T."/>
            <person name="Medema M.H."/>
            <person name="Devos D.P."/>
            <person name="Kaster A.-K."/>
            <person name="Ovreas L."/>
            <person name="Rohde M."/>
            <person name="Galperin M.Y."/>
            <person name="Jogler C."/>
        </authorList>
    </citation>
    <scope>NUCLEOTIDE SEQUENCE [LARGE SCALE GENOMIC DNA]</scope>
    <source>
        <strain evidence="2 3">ETA_A1</strain>
    </source>
</reference>
<dbReference type="PANTHER" id="PTHR39189:SF1">
    <property type="entry name" value="UPF0173 METAL-DEPENDENT HYDROLASE YTKL"/>
    <property type="match status" value="1"/>
</dbReference>
<dbReference type="Proteomes" id="UP000319576">
    <property type="component" value="Chromosome"/>
</dbReference>
<name>A0A517XLI2_9BACT</name>
<dbReference type="PANTHER" id="PTHR39189">
    <property type="entry name" value="UPF0173 METAL-DEPENDENT HYDROLASE YTKL"/>
    <property type="match status" value="1"/>
</dbReference>